<comment type="caution">
    <text evidence="8">The sequence shown here is derived from an EMBL/GenBank/DDBJ whole genome shotgun (WGS) entry which is preliminary data.</text>
</comment>
<comment type="subcellular location">
    <subcellularLocation>
        <location evidence="1">Membrane</location>
        <topology evidence="1">Multi-pass membrane protein</topology>
    </subcellularLocation>
</comment>
<feature type="transmembrane region" description="Helical" evidence="7">
    <location>
        <begin position="330"/>
        <end position="356"/>
    </location>
</feature>
<sequence>MNIPNILISTTAAIVSFLVLLWFFLYYGLLSGKNFGGIAILCFAYIPILMSLPIHSFDLSFQSFGEGSNTNNTPKNIILVQYILYYFTFLLSWVVNPFLIKFEINKNILTMKNRIKTSIWENIKFYLICLVLIIIGLILLLIFDTINLKTVINLLPTLANLYGLSLYIITIGTSLVRIPCYLLTNATIEKKINNYLCEIPQAEEEKKTIQDDLDVLVKLLNQALNDLPSDVRDAYRNKFHEKQQQLLVHFNSFHKDQISSKNKKILAYQKAKWNEMTSADVEKFLNLIDITKSKRSEAGNYLNHLYKNTEKYKNEQKLTNGSIFPKIKTIFMYFLALLSILVSLFFISCEVTYIFGKKVSVLSILLSKLEKNKYKQIFTNIFSIFFISILLILGLDALSRPCILPIIRYRFVVGGTSVTTFNSWATLMQRLVPTIAYHFQKMAGVENSSLKHIMGDLESFEGISVYIGYVIPFALIAVIFISAIKKRKWMPNSLKVEEGDTLYREHFGIRSDTGETGIDIRFVDDFSDL</sequence>
<feature type="transmembrane region" description="Helical" evidence="7">
    <location>
        <begin position="463"/>
        <end position="484"/>
    </location>
</feature>
<accession>A0A1J4KVQ0</accession>
<feature type="transmembrane region" description="Helical" evidence="7">
    <location>
        <begin position="163"/>
        <end position="183"/>
    </location>
</feature>
<feature type="transmembrane region" description="Helical" evidence="7">
    <location>
        <begin position="6"/>
        <end position="28"/>
    </location>
</feature>
<feature type="transmembrane region" description="Helical" evidence="7">
    <location>
        <begin position="35"/>
        <end position="57"/>
    </location>
</feature>
<keyword evidence="3 7" id="KW-0812">Transmembrane</keyword>
<dbReference type="AlphaFoldDB" id="A0A1J4KVQ0"/>
<keyword evidence="6" id="KW-0175">Coiled coil</keyword>
<keyword evidence="4 7" id="KW-1133">Transmembrane helix</keyword>
<keyword evidence="9" id="KW-1185">Reference proteome</keyword>
<proteinExistence type="inferred from homology"/>
<evidence type="ECO:0000256" key="1">
    <source>
        <dbReference type="ARBA" id="ARBA00004141"/>
    </source>
</evidence>
<dbReference type="EMBL" id="MLAK01000239">
    <property type="protein sequence ID" value="OHT15303.1"/>
    <property type="molecule type" value="Genomic_DNA"/>
</dbReference>
<comment type="similarity">
    <text evidence="2">Belongs to the LIMR family.</text>
</comment>
<feature type="transmembrane region" description="Helical" evidence="7">
    <location>
        <begin position="123"/>
        <end position="143"/>
    </location>
</feature>
<evidence type="ECO:0000256" key="2">
    <source>
        <dbReference type="ARBA" id="ARBA00010487"/>
    </source>
</evidence>
<dbReference type="RefSeq" id="XP_068368439.1">
    <property type="nucleotide sequence ID" value="XM_068497676.1"/>
</dbReference>
<dbReference type="Proteomes" id="UP000179807">
    <property type="component" value="Unassembled WGS sequence"/>
</dbReference>
<evidence type="ECO:0008006" key="10">
    <source>
        <dbReference type="Google" id="ProtNLM"/>
    </source>
</evidence>
<dbReference type="GeneID" id="94832380"/>
<dbReference type="InterPro" id="IPR051584">
    <property type="entry name" value="GPCR-associated_LMBR1"/>
</dbReference>
<dbReference type="InterPro" id="IPR006876">
    <property type="entry name" value="LMBR1-like_membr_prot"/>
</dbReference>
<keyword evidence="5 7" id="KW-0472">Membrane</keyword>
<dbReference type="VEuPathDB" id="TrichDB:TRFO_14208"/>
<dbReference type="Pfam" id="PF04791">
    <property type="entry name" value="LMBR1"/>
    <property type="match status" value="1"/>
</dbReference>
<feature type="transmembrane region" description="Helical" evidence="7">
    <location>
        <begin position="77"/>
        <end position="102"/>
    </location>
</feature>
<protein>
    <recommendedName>
        <fullName evidence="10">LMBR1-like conserved region family protein</fullName>
    </recommendedName>
</protein>
<evidence type="ECO:0000256" key="5">
    <source>
        <dbReference type="ARBA" id="ARBA00023136"/>
    </source>
</evidence>
<feature type="coiled-coil region" evidence="6">
    <location>
        <begin position="185"/>
        <end position="212"/>
    </location>
</feature>
<gene>
    <name evidence="8" type="ORF">TRFO_14208</name>
</gene>
<feature type="transmembrane region" description="Helical" evidence="7">
    <location>
        <begin position="407"/>
        <end position="425"/>
    </location>
</feature>
<dbReference type="PANTHER" id="PTHR21355:SF0">
    <property type="entry name" value="G-PROTEIN COUPLED RECEPTOR-ASSOCIATED PROTEIN LMBRD2"/>
    <property type="match status" value="1"/>
</dbReference>
<name>A0A1J4KVQ0_9EUKA</name>
<feature type="transmembrane region" description="Helical" evidence="7">
    <location>
        <begin position="376"/>
        <end position="395"/>
    </location>
</feature>
<dbReference type="OrthoDB" id="203099at2759"/>
<dbReference type="PANTHER" id="PTHR21355">
    <property type="entry name" value="G-PROTEIN COUPLED RECEPTOR-ASSOCIATED PROTEIN LMBRD2"/>
    <property type="match status" value="1"/>
</dbReference>
<dbReference type="GO" id="GO:0016020">
    <property type="term" value="C:membrane"/>
    <property type="evidence" value="ECO:0007669"/>
    <property type="project" value="UniProtKB-SubCell"/>
</dbReference>
<organism evidence="8 9">
    <name type="scientific">Tritrichomonas foetus</name>
    <dbReference type="NCBI Taxonomy" id="1144522"/>
    <lineage>
        <taxon>Eukaryota</taxon>
        <taxon>Metamonada</taxon>
        <taxon>Parabasalia</taxon>
        <taxon>Tritrichomonadida</taxon>
        <taxon>Tritrichomonadidae</taxon>
        <taxon>Tritrichomonas</taxon>
    </lineage>
</organism>
<evidence type="ECO:0000256" key="3">
    <source>
        <dbReference type="ARBA" id="ARBA00022692"/>
    </source>
</evidence>
<evidence type="ECO:0000313" key="9">
    <source>
        <dbReference type="Proteomes" id="UP000179807"/>
    </source>
</evidence>
<evidence type="ECO:0000256" key="7">
    <source>
        <dbReference type="SAM" id="Phobius"/>
    </source>
</evidence>
<evidence type="ECO:0000256" key="4">
    <source>
        <dbReference type="ARBA" id="ARBA00022989"/>
    </source>
</evidence>
<reference evidence="8" key="1">
    <citation type="submission" date="2016-10" db="EMBL/GenBank/DDBJ databases">
        <authorList>
            <person name="Benchimol M."/>
            <person name="Almeida L.G."/>
            <person name="Vasconcelos A.T."/>
            <person name="Perreira-Neves A."/>
            <person name="Rosa I.A."/>
            <person name="Tasca T."/>
            <person name="Bogo M.R."/>
            <person name="de Souza W."/>
        </authorList>
    </citation>
    <scope>NUCLEOTIDE SEQUENCE [LARGE SCALE GENOMIC DNA]</scope>
    <source>
        <strain evidence="8">K</strain>
    </source>
</reference>
<evidence type="ECO:0000256" key="6">
    <source>
        <dbReference type="SAM" id="Coils"/>
    </source>
</evidence>
<evidence type="ECO:0000313" key="8">
    <source>
        <dbReference type="EMBL" id="OHT15303.1"/>
    </source>
</evidence>